<feature type="domain" description="TadE-like" evidence="2">
    <location>
        <begin position="15"/>
        <end position="57"/>
    </location>
</feature>
<dbReference type="GeneID" id="303490971"/>
<evidence type="ECO:0000313" key="4">
    <source>
        <dbReference type="EMBL" id="SPC16810.1"/>
    </source>
</evidence>
<keyword evidence="1" id="KW-0472">Membrane</keyword>
<dbReference type="Pfam" id="PF07811">
    <property type="entry name" value="TadE"/>
    <property type="match status" value="1"/>
</dbReference>
<dbReference type="InterPro" id="IPR012495">
    <property type="entry name" value="TadE-like_dom"/>
</dbReference>
<keyword evidence="1" id="KW-0812">Transmembrane</keyword>
<protein>
    <submittedName>
        <fullName evidence="3 4">Pilus assembly protein</fullName>
    </submittedName>
</protein>
<keyword evidence="5" id="KW-1185">Reference proteome</keyword>
<dbReference type="RefSeq" id="WP_063237009.1">
    <property type="nucleotide sequence ID" value="NZ_CP069810.1"/>
</dbReference>
<evidence type="ECO:0000313" key="3">
    <source>
        <dbReference type="EMBL" id="QRQ94907.1"/>
    </source>
</evidence>
<dbReference type="Proteomes" id="UP000623307">
    <property type="component" value="Chromosome 2"/>
</dbReference>
<organism evidence="4">
    <name type="scientific">Cupriavidus oxalaticus</name>
    <dbReference type="NCBI Taxonomy" id="96344"/>
    <lineage>
        <taxon>Bacteria</taxon>
        <taxon>Pseudomonadati</taxon>
        <taxon>Pseudomonadota</taxon>
        <taxon>Betaproteobacteria</taxon>
        <taxon>Burkholderiales</taxon>
        <taxon>Burkholderiaceae</taxon>
        <taxon>Cupriavidus</taxon>
    </lineage>
</organism>
<dbReference type="EMBL" id="OGUS01000128">
    <property type="protein sequence ID" value="SPC16810.1"/>
    <property type="molecule type" value="Genomic_DNA"/>
</dbReference>
<name>A0A375GBN2_9BURK</name>
<accession>A0A375GBN2</accession>
<dbReference type="EMBL" id="CP069812">
    <property type="protein sequence ID" value="QRQ94907.1"/>
    <property type="molecule type" value="Genomic_DNA"/>
</dbReference>
<reference evidence="3 5" key="2">
    <citation type="submission" date="2021-02" db="EMBL/GenBank/DDBJ databases">
        <title>Complete Genome Sequence of Cupriavidus oxalaticus Strain Ox1, a Soil Oxalate-Degrading Species.</title>
        <authorList>
            <person name="Palmieri F."/>
            <person name="Udriet P."/>
            <person name="Deuasquier M."/>
            <person name="Beaudoing E."/>
            <person name="Johnson S.L."/>
            <person name="Davenport K.W."/>
            <person name="Chain P.S."/>
            <person name="Bindschedler S."/>
            <person name="Junier P."/>
        </authorList>
    </citation>
    <scope>NUCLEOTIDE SEQUENCE [LARGE SCALE GENOMIC DNA]</scope>
    <source>
        <strain evidence="3 5">Ox1</strain>
    </source>
</reference>
<keyword evidence="1" id="KW-1133">Transmembrane helix</keyword>
<feature type="transmembrane region" description="Helical" evidence="1">
    <location>
        <begin position="21"/>
        <end position="45"/>
    </location>
</feature>
<dbReference type="Proteomes" id="UP000256862">
    <property type="component" value="Chromosome CO2235"/>
</dbReference>
<evidence type="ECO:0000259" key="2">
    <source>
        <dbReference type="Pfam" id="PF07811"/>
    </source>
</evidence>
<sequence>MKAVPYVRLPCRQRGATAIEFALVAGVFLTLLLGIVEFSRLLFYWNTAGEATRLGARMAVVCDANAGIITNKMTGLLPILKPGNIELTYLPDGCGADPATARSSCESVTVSVSGVSVSTFIPFVPLNVNMPPFATTLSRESMNSATGGPVCS</sequence>
<dbReference type="AlphaFoldDB" id="A0A375GBN2"/>
<proteinExistence type="predicted"/>
<evidence type="ECO:0000313" key="5">
    <source>
        <dbReference type="Proteomes" id="UP000623307"/>
    </source>
</evidence>
<gene>
    <name evidence="4" type="ORF">CO2235_60027</name>
    <name evidence="3" type="ORF">JTE92_15610</name>
</gene>
<evidence type="ECO:0000256" key="1">
    <source>
        <dbReference type="SAM" id="Phobius"/>
    </source>
</evidence>
<reference evidence="4" key="1">
    <citation type="submission" date="2018-01" db="EMBL/GenBank/DDBJ databases">
        <authorList>
            <person name="Clerissi C."/>
        </authorList>
    </citation>
    <scope>NUCLEOTIDE SEQUENCE</scope>
    <source>
        <strain evidence="4">Cupriavidus oxalaticus LMG 2235</strain>
    </source>
</reference>
<dbReference type="OrthoDB" id="5397339at2"/>